<evidence type="ECO:0000256" key="4">
    <source>
        <dbReference type="ARBA" id="ARBA00022516"/>
    </source>
</evidence>
<evidence type="ECO:0000256" key="5">
    <source>
        <dbReference type="ARBA" id="ARBA00022793"/>
    </source>
</evidence>
<name>A0ABS2QG99_9BACI</name>
<dbReference type="RefSeq" id="WP_204540178.1">
    <property type="nucleotide sequence ID" value="NZ_JAFBFI010000004.1"/>
</dbReference>
<reference evidence="13 14" key="1">
    <citation type="submission" date="2021-01" db="EMBL/GenBank/DDBJ databases">
        <title>Genomic Encyclopedia of Type Strains, Phase IV (KMG-IV): sequencing the most valuable type-strain genomes for metagenomic binning, comparative biology and taxonomic classification.</title>
        <authorList>
            <person name="Goeker M."/>
        </authorList>
    </citation>
    <scope>NUCLEOTIDE SEQUENCE [LARGE SCALE GENOMIC DNA]</scope>
    <source>
        <strain evidence="13 14">DSM 105482</strain>
    </source>
</reference>
<protein>
    <recommendedName>
        <fullName evidence="3">phosphatidylserine decarboxylase</fullName>
        <ecNumber evidence="3">4.1.1.65</ecNumber>
    </recommendedName>
</protein>
<dbReference type="EMBL" id="JAFBFI010000004">
    <property type="protein sequence ID" value="MBM7691844.1"/>
    <property type="molecule type" value="Genomic_DNA"/>
</dbReference>
<gene>
    <name evidence="13" type="ORF">JOC77_001254</name>
</gene>
<evidence type="ECO:0000256" key="9">
    <source>
        <dbReference type="ARBA" id="ARBA00023239"/>
    </source>
</evidence>
<dbReference type="PANTHER" id="PTHR10067">
    <property type="entry name" value="PHOSPHATIDYLSERINE DECARBOXYLASE"/>
    <property type="match status" value="1"/>
</dbReference>
<evidence type="ECO:0000256" key="7">
    <source>
        <dbReference type="ARBA" id="ARBA00023145"/>
    </source>
</evidence>
<dbReference type="Pfam" id="PF02666">
    <property type="entry name" value="PS_Dcarbxylase"/>
    <property type="match status" value="1"/>
</dbReference>
<evidence type="ECO:0000256" key="3">
    <source>
        <dbReference type="ARBA" id="ARBA00012243"/>
    </source>
</evidence>
<keyword evidence="5" id="KW-0210">Decarboxylase</keyword>
<dbReference type="EC" id="4.1.1.65" evidence="3"/>
<evidence type="ECO:0000256" key="6">
    <source>
        <dbReference type="ARBA" id="ARBA00023098"/>
    </source>
</evidence>
<evidence type="ECO:0000256" key="11">
    <source>
        <dbReference type="ARBA" id="ARBA00023317"/>
    </source>
</evidence>
<keyword evidence="7" id="KW-0865">Zymogen</keyword>
<dbReference type="PANTHER" id="PTHR10067:SF6">
    <property type="entry name" value="PHOSPHATIDYLSERINE DECARBOXYLASE PROENZYME, MITOCHONDRIAL"/>
    <property type="match status" value="1"/>
</dbReference>
<dbReference type="NCBIfam" id="TIGR00163">
    <property type="entry name" value="PS_decarb"/>
    <property type="match status" value="1"/>
</dbReference>
<dbReference type="InterPro" id="IPR003817">
    <property type="entry name" value="PS_Dcarbxylase"/>
</dbReference>
<dbReference type="NCBIfam" id="NF002853">
    <property type="entry name" value="PRK03140.1"/>
    <property type="match status" value="1"/>
</dbReference>
<comment type="pathway">
    <text evidence="2">Lipid metabolism.</text>
</comment>
<evidence type="ECO:0000313" key="13">
    <source>
        <dbReference type="EMBL" id="MBM7691844.1"/>
    </source>
</evidence>
<evidence type="ECO:0000256" key="1">
    <source>
        <dbReference type="ARBA" id="ARBA00001928"/>
    </source>
</evidence>
<keyword evidence="10" id="KW-1208">Phospholipid metabolism</keyword>
<evidence type="ECO:0000256" key="12">
    <source>
        <dbReference type="ARBA" id="ARBA00024326"/>
    </source>
</evidence>
<evidence type="ECO:0000256" key="2">
    <source>
        <dbReference type="ARBA" id="ARBA00005189"/>
    </source>
</evidence>
<evidence type="ECO:0000256" key="10">
    <source>
        <dbReference type="ARBA" id="ARBA00023264"/>
    </source>
</evidence>
<proteinExistence type="predicted"/>
<dbReference type="Proteomes" id="UP000823486">
    <property type="component" value="Unassembled WGS sequence"/>
</dbReference>
<comment type="caution">
    <text evidence="13">The sequence shown here is derived from an EMBL/GenBank/DDBJ whole genome shotgun (WGS) entry which is preliminary data.</text>
</comment>
<keyword evidence="14" id="KW-1185">Reference proteome</keyword>
<keyword evidence="4" id="KW-0444">Lipid biosynthesis</keyword>
<keyword evidence="8" id="KW-0594">Phospholipid biosynthesis</keyword>
<dbReference type="InterPro" id="IPR033177">
    <property type="entry name" value="PSD-B"/>
</dbReference>
<comment type="pathway">
    <text evidence="12">Phospholipid metabolism; phosphatidylethanolamine biosynthesis.</text>
</comment>
<keyword evidence="9 13" id="KW-0456">Lyase</keyword>
<evidence type="ECO:0000313" key="14">
    <source>
        <dbReference type="Proteomes" id="UP000823486"/>
    </source>
</evidence>
<accession>A0ABS2QG99</accession>
<organism evidence="13 14">
    <name type="scientific">Peribacillus deserti</name>
    <dbReference type="NCBI Taxonomy" id="673318"/>
    <lineage>
        <taxon>Bacteria</taxon>
        <taxon>Bacillati</taxon>
        <taxon>Bacillota</taxon>
        <taxon>Bacilli</taxon>
        <taxon>Bacillales</taxon>
        <taxon>Bacillaceae</taxon>
        <taxon>Peribacillus</taxon>
    </lineage>
</organism>
<comment type="cofactor">
    <cofactor evidence="1">
        <name>pyruvate</name>
        <dbReference type="ChEBI" id="CHEBI:15361"/>
    </cofactor>
</comment>
<keyword evidence="6" id="KW-0443">Lipid metabolism</keyword>
<dbReference type="GO" id="GO:0004609">
    <property type="term" value="F:phosphatidylserine decarboxylase activity"/>
    <property type="evidence" value="ECO:0007669"/>
    <property type="project" value="UniProtKB-EC"/>
</dbReference>
<sequence length="268" mass="30216">MLLQSFYRALIELTNGRITSGALKRFAQSKASRFLIPSYVKLYKLNLDEVERGINEFPTLHDLFVRKLKEKARNIHPDSSSVVSPVDGVLEDIGEIRPDKRITVKGKEYSIEEMLNNGAVLEKYIGGSYMVMYLSPSHYHRIHSPVSGEVTERWLLGKKSYPVNAWGMKFGRDPLSKNYRLITELKHEGGHISLVKVGAMFVNSIVVTHSEKRVGKGEELAYFSFGSTVVLLFEKGTFTPAVGNSFPLNVHVGEEIGYIKNEVKLPVR</sequence>
<keyword evidence="11" id="KW-0670">Pyruvate</keyword>
<evidence type="ECO:0000256" key="8">
    <source>
        <dbReference type="ARBA" id="ARBA00023209"/>
    </source>
</evidence>